<evidence type="ECO:0000259" key="9">
    <source>
        <dbReference type="Pfam" id="PF12214"/>
    </source>
</evidence>
<feature type="compositionally biased region" description="Low complexity" evidence="7">
    <location>
        <begin position="96"/>
        <end position="107"/>
    </location>
</feature>
<feature type="compositionally biased region" description="Basic and acidic residues" evidence="7">
    <location>
        <begin position="194"/>
        <end position="214"/>
    </location>
</feature>
<dbReference type="KEGG" id="char:105903280"/>
<dbReference type="PANTHER" id="PTHR14326">
    <property type="entry name" value="TARGETING PROTEIN FOR XKLP2"/>
    <property type="match status" value="1"/>
</dbReference>
<dbReference type="InterPro" id="IPR009675">
    <property type="entry name" value="TPX2_fam"/>
</dbReference>
<evidence type="ECO:0000256" key="5">
    <source>
        <dbReference type="ARBA" id="ARBA00023212"/>
    </source>
</evidence>
<feature type="region of interest" description="Disordered" evidence="7">
    <location>
        <begin position="645"/>
        <end position="680"/>
    </location>
</feature>
<comment type="similarity">
    <text evidence="3">Belongs to the TPX2 family.</text>
</comment>
<organism evidence="10 11">
    <name type="scientific">Clupea harengus</name>
    <name type="common">Atlantic herring</name>
    <dbReference type="NCBI Taxonomy" id="7950"/>
    <lineage>
        <taxon>Eukaryota</taxon>
        <taxon>Metazoa</taxon>
        <taxon>Chordata</taxon>
        <taxon>Craniata</taxon>
        <taxon>Vertebrata</taxon>
        <taxon>Euteleostomi</taxon>
        <taxon>Actinopterygii</taxon>
        <taxon>Neopterygii</taxon>
        <taxon>Teleostei</taxon>
        <taxon>Clupei</taxon>
        <taxon>Clupeiformes</taxon>
        <taxon>Clupeoidei</taxon>
        <taxon>Clupeidae</taxon>
        <taxon>Clupea</taxon>
    </lineage>
</organism>
<evidence type="ECO:0000256" key="1">
    <source>
        <dbReference type="ARBA" id="ARBA00004123"/>
    </source>
</evidence>
<feature type="domain" description="TPX2 central" evidence="9">
    <location>
        <begin position="342"/>
        <end position="468"/>
    </location>
</feature>
<dbReference type="GO" id="GO:0005819">
    <property type="term" value="C:spindle"/>
    <property type="evidence" value="ECO:0007669"/>
    <property type="project" value="UniProtKB-SubCell"/>
</dbReference>
<dbReference type="Pfam" id="PF06886">
    <property type="entry name" value="TPX2"/>
    <property type="match status" value="2"/>
</dbReference>
<dbReference type="PANTHER" id="PTHR14326:SF44">
    <property type="entry name" value="TARGETING PROTEIN FOR XKLP2"/>
    <property type="match status" value="1"/>
</dbReference>
<protein>
    <submittedName>
        <fullName evidence="11 12">Targeting protein for Xklp2 isoform X1</fullName>
    </submittedName>
</protein>
<sequence>MDMQPAGTADPYEFDAPSHVMDFKSLQADDADADQWFEASNLPADRLVTPKPDKPVGGTRGNRSTALLSKEKESCKEDAVEDNPPSNIVLSWGNSKPAAPAPTQTKAQPRRVSKRPVVEPKAATPPVKKQRRTFPTPKRALRPLRSSSHTQRQRKVVRSSRRLSQKPAASTAKIQTSEAPATSTVQSRSTEQQEMERIEALQSEVAEHRRRNEASYKAALAGSQPPKPKQVLLTTVPKEFNFRSDARTKRSATASGSAYAEVDFVSQLRKHQASPVKAMKGTTIPKPFNLSRGKRKHEETAAYVPMAQKIEQYQRRTPTRYHLRSRQSQERGPSPVKNERPKVTNPMTPQLMTRQRGRPQLVKSTAEIEAEELEKIQKFKFKALELNRKILEAAVVPKKPLAKEATQPECFHLEIEKRLHERQASKKPKEVDDYTFHSNPVPARIMEEVVGVPEKRVAPPTVPESPAFALRNRVRVERKFEEVKPAPIKAVPVPHSVPFHPKLLARSVVEMCPFSFEERERERRTLKEKKLEELRKEESHEFKATPLPDFNEISLPEKKVVEPTKLEPFRLQIDERGALKSDRWERMMKEELKQQAEAATFKARPNTVTHKEPFVPKKENRSILGNSTNSVATEEFHLYTERRAKERQDFEQEKSERETHRALQEQDRLQEQEEQQREEMARLRQEMVHKAQPVRHYKQVEVKKSELPLTIPHSPNFTDRFRM</sequence>
<evidence type="ECO:0000313" key="10">
    <source>
        <dbReference type="Proteomes" id="UP000515152"/>
    </source>
</evidence>
<evidence type="ECO:0000313" key="11">
    <source>
        <dbReference type="RefSeq" id="XP_012686459.2"/>
    </source>
</evidence>
<dbReference type="GeneTree" id="ENSGT00390000009842"/>
<dbReference type="GeneID" id="105903280"/>
<keyword evidence="5" id="KW-0206">Cytoskeleton</keyword>
<keyword evidence="6" id="KW-0539">Nucleus</keyword>
<dbReference type="RefSeq" id="XP_012686460.2">
    <property type="nucleotide sequence ID" value="XM_012831006.2"/>
</dbReference>
<feature type="domain" description="TPX2 C-terminal" evidence="8">
    <location>
        <begin position="636"/>
        <end position="710"/>
    </location>
</feature>
<evidence type="ECO:0000256" key="6">
    <source>
        <dbReference type="ARBA" id="ARBA00023242"/>
    </source>
</evidence>
<feature type="compositionally biased region" description="Basic residues" evidence="7">
    <location>
        <begin position="151"/>
        <end position="164"/>
    </location>
</feature>
<dbReference type="RefSeq" id="XP_012686459.2">
    <property type="nucleotide sequence ID" value="XM_012831005.3"/>
</dbReference>
<evidence type="ECO:0000256" key="2">
    <source>
        <dbReference type="ARBA" id="ARBA00004186"/>
    </source>
</evidence>
<dbReference type="Proteomes" id="UP000515152">
    <property type="component" value="Chromosome 4"/>
</dbReference>
<evidence type="ECO:0000313" key="12">
    <source>
        <dbReference type="RefSeq" id="XP_012686460.2"/>
    </source>
</evidence>
<feature type="compositionally biased region" description="Basic and acidic residues" evidence="7">
    <location>
        <begin position="69"/>
        <end position="78"/>
    </location>
</feature>
<feature type="region of interest" description="Disordered" evidence="7">
    <location>
        <begin position="315"/>
        <end position="360"/>
    </location>
</feature>
<keyword evidence="4" id="KW-0963">Cytoplasm</keyword>
<reference evidence="11 12" key="1">
    <citation type="submission" date="2025-04" db="UniProtKB">
        <authorList>
            <consortium name="RefSeq"/>
        </authorList>
    </citation>
    <scope>IDENTIFICATION</scope>
</reference>
<dbReference type="InterPro" id="IPR027330">
    <property type="entry name" value="TPX2_central_dom"/>
</dbReference>
<dbReference type="GO" id="GO:0005634">
    <property type="term" value="C:nucleus"/>
    <property type="evidence" value="ECO:0007669"/>
    <property type="project" value="UniProtKB-SubCell"/>
</dbReference>
<proteinExistence type="inferred from homology"/>
<evidence type="ECO:0000256" key="7">
    <source>
        <dbReference type="SAM" id="MobiDB-lite"/>
    </source>
</evidence>
<dbReference type="AlphaFoldDB" id="A0A6P3W0T4"/>
<feature type="region of interest" description="Disordered" evidence="7">
    <location>
        <begin position="271"/>
        <end position="297"/>
    </location>
</feature>
<accession>A0A6P3W0T4</accession>
<comment type="subcellular location">
    <subcellularLocation>
        <location evidence="2">Cytoplasm</location>
        <location evidence="2">Cytoskeleton</location>
        <location evidence="2">Spindle</location>
    </subcellularLocation>
    <subcellularLocation>
        <location evidence="1">Nucleus</location>
    </subcellularLocation>
</comment>
<dbReference type="Pfam" id="PF12214">
    <property type="entry name" value="TPX2_importin"/>
    <property type="match status" value="1"/>
</dbReference>
<dbReference type="GO" id="GO:0060236">
    <property type="term" value="P:regulation of mitotic spindle organization"/>
    <property type="evidence" value="ECO:0007669"/>
    <property type="project" value="InterPro"/>
</dbReference>
<feature type="region of interest" description="Disordered" evidence="7">
    <location>
        <begin position="40"/>
        <end position="230"/>
    </location>
</feature>
<dbReference type="InterPro" id="IPR027329">
    <property type="entry name" value="TPX2_C"/>
</dbReference>
<evidence type="ECO:0000256" key="4">
    <source>
        <dbReference type="ARBA" id="ARBA00022490"/>
    </source>
</evidence>
<dbReference type="CTD" id="22974"/>
<evidence type="ECO:0000259" key="8">
    <source>
        <dbReference type="Pfam" id="PF06886"/>
    </source>
</evidence>
<feature type="compositionally biased region" description="Polar residues" evidence="7">
    <location>
        <begin position="172"/>
        <end position="192"/>
    </location>
</feature>
<evidence type="ECO:0000256" key="3">
    <source>
        <dbReference type="ARBA" id="ARBA00005885"/>
    </source>
</evidence>
<dbReference type="OrthoDB" id="1684416at2759"/>
<gene>
    <name evidence="11 12" type="primary">tpx2</name>
</gene>
<feature type="domain" description="TPX2 C-terminal" evidence="8">
    <location>
        <begin position="517"/>
        <end position="564"/>
    </location>
</feature>
<feature type="compositionally biased region" description="Polar residues" evidence="7">
    <location>
        <begin position="84"/>
        <end position="94"/>
    </location>
</feature>
<dbReference type="GO" id="GO:0005874">
    <property type="term" value="C:microtubule"/>
    <property type="evidence" value="ECO:0007669"/>
    <property type="project" value="InterPro"/>
</dbReference>
<keyword evidence="10" id="KW-1185">Reference proteome</keyword>
<name>A0A6P3W0T4_CLUHA</name>